<dbReference type="AlphaFoldDB" id="A0AAJ0E6Q5"/>
<dbReference type="GeneID" id="85333770"/>
<evidence type="ECO:0000313" key="2">
    <source>
        <dbReference type="EMBL" id="KAK1536711.1"/>
    </source>
</evidence>
<reference evidence="2 3" key="1">
    <citation type="submission" date="2016-10" db="EMBL/GenBank/DDBJ databases">
        <title>The genome sequence of Colletotrichum fioriniae PJ7.</title>
        <authorList>
            <person name="Baroncelli R."/>
        </authorList>
    </citation>
    <scope>NUCLEOTIDE SEQUENCE [LARGE SCALE GENOMIC DNA]</scope>
    <source>
        <strain evidence="2 3">IMI 309622</strain>
    </source>
</reference>
<feature type="compositionally biased region" description="Low complexity" evidence="1">
    <location>
        <begin position="211"/>
        <end position="223"/>
    </location>
</feature>
<dbReference type="EMBL" id="MOOE01000002">
    <property type="protein sequence ID" value="KAK1536711.1"/>
    <property type="molecule type" value="Genomic_DNA"/>
</dbReference>
<gene>
    <name evidence="2" type="ORF">CCOS01_02031</name>
</gene>
<protein>
    <submittedName>
        <fullName evidence="2">Uncharacterized protein</fullName>
    </submittedName>
</protein>
<dbReference type="Proteomes" id="UP001240678">
    <property type="component" value="Unassembled WGS sequence"/>
</dbReference>
<comment type="caution">
    <text evidence="2">The sequence shown here is derived from an EMBL/GenBank/DDBJ whole genome shotgun (WGS) entry which is preliminary data.</text>
</comment>
<dbReference type="RefSeq" id="XP_060318873.1">
    <property type="nucleotide sequence ID" value="XM_060450223.1"/>
</dbReference>
<organism evidence="2 3">
    <name type="scientific">Colletotrichum costaricense</name>
    <dbReference type="NCBI Taxonomy" id="1209916"/>
    <lineage>
        <taxon>Eukaryota</taxon>
        <taxon>Fungi</taxon>
        <taxon>Dikarya</taxon>
        <taxon>Ascomycota</taxon>
        <taxon>Pezizomycotina</taxon>
        <taxon>Sordariomycetes</taxon>
        <taxon>Hypocreomycetidae</taxon>
        <taxon>Glomerellales</taxon>
        <taxon>Glomerellaceae</taxon>
        <taxon>Colletotrichum</taxon>
        <taxon>Colletotrichum acutatum species complex</taxon>
    </lineage>
</organism>
<name>A0AAJ0E6Q5_9PEZI</name>
<evidence type="ECO:0000313" key="3">
    <source>
        <dbReference type="Proteomes" id="UP001240678"/>
    </source>
</evidence>
<evidence type="ECO:0000256" key="1">
    <source>
        <dbReference type="SAM" id="MobiDB-lite"/>
    </source>
</evidence>
<feature type="region of interest" description="Disordered" evidence="1">
    <location>
        <begin position="211"/>
        <end position="244"/>
    </location>
</feature>
<proteinExistence type="predicted"/>
<keyword evidence="3" id="KW-1185">Reference proteome</keyword>
<sequence>MPFCATLLRNGPPVPEGTTLLSLTTADPIALAIVMPTESAAPPLDRLTNSGPLDQQRSGVRATRQVISEGMGKETCGFFRTGGVTCTAGTGTSRIACHNTGRWLCGSLYSTCLGPAEPICSGKTQNGERTLCCNTESPVCGTLLRGSGESQRTGLACFGADFKTKSIQTLASNTWPTFITDPLPPSSSTSSASSPSATSRPQIASAKLCATPTTATPSASPTSRPIKTSTFGIPDPSPSPAMALEQSASVGNGQSGIVRGLGVLAFAMHVAWIGL</sequence>
<accession>A0AAJ0E6Q5</accession>